<keyword evidence="3" id="KW-0864">Zinc transport</keyword>
<dbReference type="OrthoDB" id="9799649at2"/>
<dbReference type="InterPro" id="IPR027469">
    <property type="entry name" value="Cation_efflux_TMD_sf"/>
</dbReference>
<dbReference type="GO" id="GO:0005886">
    <property type="term" value="C:plasma membrane"/>
    <property type="evidence" value="ECO:0007669"/>
    <property type="project" value="TreeGrafter"/>
</dbReference>
<dbReference type="AlphaFoldDB" id="A0A5C5TUJ4"/>
<dbReference type="InterPro" id="IPR058533">
    <property type="entry name" value="Cation_efflux_TM"/>
</dbReference>
<name>A0A5C5TUJ4_9GAMM</name>
<keyword evidence="4 6" id="KW-1133">Transmembrane helix</keyword>
<evidence type="ECO:0000256" key="2">
    <source>
        <dbReference type="ARBA" id="ARBA00022692"/>
    </source>
</evidence>
<keyword evidence="3" id="KW-0862">Zinc</keyword>
<reference evidence="8 9" key="1">
    <citation type="submission" date="2019-07" db="EMBL/GenBank/DDBJ databases">
        <title>Luteimonas sp. YD-1 nov., isolated from acidic soil.</title>
        <authorList>
            <person name="Zhou J."/>
        </authorList>
    </citation>
    <scope>NUCLEOTIDE SEQUENCE [LARGE SCALE GENOMIC DNA]</scope>
    <source>
        <strain evidence="8 9">YD-1</strain>
    </source>
</reference>
<dbReference type="Gene3D" id="1.20.1510.10">
    <property type="entry name" value="Cation efflux protein transmembrane domain"/>
    <property type="match status" value="1"/>
</dbReference>
<feature type="domain" description="Cation efflux protein transmembrane" evidence="7">
    <location>
        <begin position="17"/>
        <end position="191"/>
    </location>
</feature>
<dbReference type="PANTHER" id="PTHR11562:SF17">
    <property type="entry name" value="RE54080P-RELATED"/>
    <property type="match status" value="1"/>
</dbReference>
<dbReference type="EMBL" id="VOHE01000014">
    <property type="protein sequence ID" value="TWT16850.1"/>
    <property type="molecule type" value="Genomic_DNA"/>
</dbReference>
<evidence type="ECO:0000256" key="6">
    <source>
        <dbReference type="SAM" id="Phobius"/>
    </source>
</evidence>
<keyword evidence="3" id="KW-0406">Ion transport</keyword>
<organism evidence="8 9">
    <name type="scientific">Luteimonas wenzhouensis</name>
    <dbReference type="NCBI Taxonomy" id="2599615"/>
    <lineage>
        <taxon>Bacteria</taxon>
        <taxon>Pseudomonadati</taxon>
        <taxon>Pseudomonadota</taxon>
        <taxon>Gammaproteobacteria</taxon>
        <taxon>Lysobacterales</taxon>
        <taxon>Lysobacteraceae</taxon>
        <taxon>Luteimonas</taxon>
    </lineage>
</organism>
<dbReference type="Proteomes" id="UP000315949">
    <property type="component" value="Unassembled WGS sequence"/>
</dbReference>
<comment type="subcellular location">
    <subcellularLocation>
        <location evidence="1">Membrane</location>
        <topology evidence="1">Multi-pass membrane protein</topology>
    </subcellularLocation>
</comment>
<keyword evidence="5 6" id="KW-0472">Membrane</keyword>
<dbReference type="Pfam" id="PF01545">
    <property type="entry name" value="Cation_efflux"/>
    <property type="match status" value="1"/>
</dbReference>
<evidence type="ECO:0000256" key="4">
    <source>
        <dbReference type="ARBA" id="ARBA00022989"/>
    </source>
</evidence>
<evidence type="ECO:0000313" key="8">
    <source>
        <dbReference type="EMBL" id="TWT16850.1"/>
    </source>
</evidence>
<evidence type="ECO:0000256" key="5">
    <source>
        <dbReference type="ARBA" id="ARBA00023136"/>
    </source>
</evidence>
<evidence type="ECO:0000259" key="7">
    <source>
        <dbReference type="Pfam" id="PF01545"/>
    </source>
</evidence>
<feature type="transmembrane region" description="Helical" evidence="6">
    <location>
        <begin position="147"/>
        <end position="164"/>
    </location>
</feature>
<evidence type="ECO:0000313" key="9">
    <source>
        <dbReference type="Proteomes" id="UP000315949"/>
    </source>
</evidence>
<feature type="transmembrane region" description="Helical" evidence="6">
    <location>
        <begin position="43"/>
        <end position="65"/>
    </location>
</feature>
<keyword evidence="9" id="KW-1185">Reference proteome</keyword>
<keyword evidence="2 6" id="KW-0812">Transmembrane</keyword>
<dbReference type="InterPro" id="IPR050681">
    <property type="entry name" value="CDF/SLC30A"/>
</dbReference>
<keyword evidence="3" id="KW-0813">Transport</keyword>
<feature type="transmembrane region" description="Helical" evidence="6">
    <location>
        <begin position="77"/>
        <end position="98"/>
    </location>
</feature>
<proteinExistence type="predicted"/>
<feature type="transmembrane region" description="Helical" evidence="6">
    <location>
        <begin position="16"/>
        <end position="37"/>
    </location>
</feature>
<dbReference type="SUPFAM" id="SSF161111">
    <property type="entry name" value="Cation efflux protein transmembrane domain-like"/>
    <property type="match status" value="1"/>
</dbReference>
<feature type="transmembrane region" description="Helical" evidence="6">
    <location>
        <begin position="104"/>
        <end position="126"/>
    </location>
</feature>
<gene>
    <name evidence="8" type="ORF">FQY79_14985</name>
</gene>
<comment type="caution">
    <text evidence="8">The sequence shown here is derived from an EMBL/GenBank/DDBJ whole genome shotgun (WGS) entry which is preliminary data.</text>
</comment>
<dbReference type="GO" id="GO:0005385">
    <property type="term" value="F:zinc ion transmembrane transporter activity"/>
    <property type="evidence" value="ECO:0007669"/>
    <property type="project" value="TreeGrafter"/>
</dbReference>
<evidence type="ECO:0000256" key="3">
    <source>
        <dbReference type="ARBA" id="ARBA00022906"/>
    </source>
</evidence>
<sequence>MSEEKIEIHDAHQRRILLIVLALNLALAAGFGVTGVAAGSSALIANGLDNASDSAVYIITLLALSRSQAWKRSAAKVSGWLLILFAAGILVDVGRRFLGDAEPIGTTMMVMALGAGLVNATCVWLLKKIRQANVNVRAATTFSTNDFIANAGVLVGGGLVLWTGRAWPDLVVGLAVAAIALKGGIEILQDARGEEDA</sequence>
<dbReference type="RefSeq" id="WP_095208872.1">
    <property type="nucleotide sequence ID" value="NZ_VOHE01000014.1"/>
</dbReference>
<protein>
    <submittedName>
        <fullName evidence="8">Cation transporter</fullName>
    </submittedName>
</protein>
<accession>A0A5C5TUJ4</accession>
<evidence type="ECO:0000256" key="1">
    <source>
        <dbReference type="ARBA" id="ARBA00004141"/>
    </source>
</evidence>
<dbReference type="PANTHER" id="PTHR11562">
    <property type="entry name" value="CATION EFFLUX PROTEIN/ ZINC TRANSPORTER"/>
    <property type="match status" value="1"/>
</dbReference>